<dbReference type="RefSeq" id="WP_103113945.1">
    <property type="nucleotide sequence ID" value="NZ_PPFX01000001.1"/>
</dbReference>
<dbReference type="InterPro" id="IPR036944">
    <property type="entry name" value="PPIase_FKBP_N_sf"/>
</dbReference>
<dbReference type="Gene3D" id="1.10.287.460">
    <property type="entry name" value="Peptidyl-prolyl cis-trans isomerase, FKBP-type, N-terminal domain"/>
    <property type="match status" value="1"/>
</dbReference>
<dbReference type="Pfam" id="PF01346">
    <property type="entry name" value="FKBP_N"/>
    <property type="match status" value="1"/>
</dbReference>
<dbReference type="InterPro" id="IPR046357">
    <property type="entry name" value="PPIase_dom_sf"/>
</dbReference>
<accession>A0A2K2HEW0</accession>
<dbReference type="PANTHER" id="PTHR43811">
    <property type="entry name" value="FKBP-TYPE PEPTIDYL-PROLYL CIS-TRANS ISOMERASE FKPA"/>
    <property type="match status" value="1"/>
</dbReference>
<protein>
    <recommendedName>
        <fullName evidence="6">Peptidyl-prolyl cis-trans isomerase</fullName>
        <ecNumber evidence="6">5.2.1.8</ecNumber>
    </recommendedName>
</protein>
<evidence type="ECO:0000313" key="9">
    <source>
        <dbReference type="EMBL" id="PNU21832.1"/>
    </source>
</evidence>
<comment type="caution">
    <text evidence="9">The sequence shown here is derived from an EMBL/GenBank/DDBJ whole genome shotgun (WGS) entry which is preliminary data.</text>
</comment>
<feature type="signal peptide" evidence="7">
    <location>
        <begin position="1"/>
        <end position="20"/>
    </location>
</feature>
<keyword evidence="7" id="KW-0732">Signal</keyword>
<reference evidence="9 10" key="1">
    <citation type="journal article" date="2018" name="Genome Announc.">
        <title>Genome Sequence of Geothermobacter sp. HR-1 Iron Reducer from the Loihi Seamount.</title>
        <authorList>
            <person name="Smith H."/>
            <person name="Abuyen K."/>
            <person name="Tremblay J."/>
            <person name="Savalia P."/>
            <person name="Perez-Rodriguez I."/>
            <person name="Emerson D."/>
            <person name="Tully B."/>
            <person name="Amend J."/>
        </authorList>
    </citation>
    <scope>NUCLEOTIDE SEQUENCE [LARGE SCALE GENOMIC DNA]</scope>
    <source>
        <strain evidence="9 10">HR-1</strain>
    </source>
</reference>
<feature type="chain" id="PRO_5014413630" description="Peptidyl-prolyl cis-trans isomerase" evidence="7">
    <location>
        <begin position="21"/>
        <end position="238"/>
    </location>
</feature>
<dbReference type="EMBL" id="PPFX01000001">
    <property type="protein sequence ID" value="PNU21832.1"/>
    <property type="molecule type" value="Genomic_DNA"/>
</dbReference>
<dbReference type="Pfam" id="PF00254">
    <property type="entry name" value="FKBP_C"/>
    <property type="match status" value="1"/>
</dbReference>
<organism evidence="9 10">
    <name type="scientific">Geothermobacter hydrogeniphilus</name>
    <dbReference type="NCBI Taxonomy" id="1969733"/>
    <lineage>
        <taxon>Bacteria</taxon>
        <taxon>Pseudomonadati</taxon>
        <taxon>Thermodesulfobacteriota</taxon>
        <taxon>Desulfuromonadia</taxon>
        <taxon>Desulfuromonadales</taxon>
        <taxon>Geothermobacteraceae</taxon>
        <taxon>Geothermobacter</taxon>
    </lineage>
</organism>
<name>A0A2K2HEW0_9BACT</name>
<evidence type="ECO:0000256" key="1">
    <source>
        <dbReference type="ARBA" id="ARBA00000971"/>
    </source>
</evidence>
<evidence type="ECO:0000256" key="7">
    <source>
        <dbReference type="SAM" id="SignalP"/>
    </source>
</evidence>
<evidence type="ECO:0000256" key="3">
    <source>
        <dbReference type="ARBA" id="ARBA00023110"/>
    </source>
</evidence>
<dbReference type="SUPFAM" id="SSF54534">
    <property type="entry name" value="FKBP-like"/>
    <property type="match status" value="1"/>
</dbReference>
<evidence type="ECO:0000256" key="2">
    <source>
        <dbReference type="ARBA" id="ARBA00006577"/>
    </source>
</evidence>
<evidence type="ECO:0000256" key="5">
    <source>
        <dbReference type="PROSITE-ProRule" id="PRU00277"/>
    </source>
</evidence>
<dbReference type="GO" id="GO:0003755">
    <property type="term" value="F:peptidyl-prolyl cis-trans isomerase activity"/>
    <property type="evidence" value="ECO:0007669"/>
    <property type="project" value="UniProtKB-UniRule"/>
</dbReference>
<dbReference type="GO" id="GO:0006457">
    <property type="term" value="P:protein folding"/>
    <property type="evidence" value="ECO:0007669"/>
    <property type="project" value="InterPro"/>
</dbReference>
<evidence type="ECO:0000256" key="4">
    <source>
        <dbReference type="ARBA" id="ARBA00023235"/>
    </source>
</evidence>
<keyword evidence="3 5" id="KW-0697">Rotamase</keyword>
<dbReference type="OrthoDB" id="9812109at2"/>
<evidence type="ECO:0000313" key="10">
    <source>
        <dbReference type="Proteomes" id="UP000236340"/>
    </source>
</evidence>
<proteinExistence type="inferred from homology"/>
<comment type="catalytic activity">
    <reaction evidence="1 5 6">
        <text>[protein]-peptidylproline (omega=180) = [protein]-peptidylproline (omega=0)</text>
        <dbReference type="Rhea" id="RHEA:16237"/>
        <dbReference type="Rhea" id="RHEA-COMP:10747"/>
        <dbReference type="Rhea" id="RHEA-COMP:10748"/>
        <dbReference type="ChEBI" id="CHEBI:83833"/>
        <dbReference type="ChEBI" id="CHEBI:83834"/>
        <dbReference type="EC" id="5.2.1.8"/>
    </reaction>
</comment>
<sequence>MKRTLLFCLVMMLSVLPALAGNRADLLSDDKPVINDKMDEINYAVGHQVGRDLKRQHVEVRPEVLWQGIVDGATGDEALMSMEDMLDILIAFRADIVRKHEEQKKGYRLRGQEYLAENGKKPGVIVLPSGLQYQVLQQGRPEGKTPTGGDTLLVKYISHDIEGRQFGSSIKEGVDEPVEVRVDKMIPGWQEALKLMREGARWKLFVPSRLGFRDSGPMAGQTTVFELELVEVLPRVYP</sequence>
<dbReference type="EC" id="5.2.1.8" evidence="6"/>
<feature type="domain" description="PPIase FKBP-type" evidence="8">
    <location>
        <begin position="149"/>
        <end position="233"/>
    </location>
</feature>
<dbReference type="PROSITE" id="PS50059">
    <property type="entry name" value="FKBP_PPIASE"/>
    <property type="match status" value="1"/>
</dbReference>
<dbReference type="InterPro" id="IPR001179">
    <property type="entry name" value="PPIase_FKBP_dom"/>
</dbReference>
<comment type="similarity">
    <text evidence="2 6">Belongs to the FKBP-type PPIase family.</text>
</comment>
<evidence type="ECO:0000259" key="8">
    <source>
        <dbReference type="PROSITE" id="PS50059"/>
    </source>
</evidence>
<dbReference type="AlphaFoldDB" id="A0A2K2HEW0"/>
<dbReference type="InterPro" id="IPR000774">
    <property type="entry name" value="PPIase_FKBP_N"/>
</dbReference>
<dbReference type="Gene3D" id="3.10.50.40">
    <property type="match status" value="1"/>
</dbReference>
<dbReference type="PANTHER" id="PTHR43811:SF19">
    <property type="entry name" value="39 KDA FK506-BINDING NUCLEAR PROTEIN"/>
    <property type="match status" value="1"/>
</dbReference>
<evidence type="ECO:0000256" key="6">
    <source>
        <dbReference type="RuleBase" id="RU003915"/>
    </source>
</evidence>
<gene>
    <name evidence="9" type="ORF">C2E25_00980</name>
</gene>
<keyword evidence="4 5" id="KW-0413">Isomerase</keyword>
<dbReference type="Proteomes" id="UP000236340">
    <property type="component" value="Unassembled WGS sequence"/>
</dbReference>